<proteinExistence type="predicted"/>
<keyword evidence="10" id="KW-0804">Transcription</keyword>
<evidence type="ECO:0000259" key="12">
    <source>
        <dbReference type="PROSITE" id="PS01124"/>
    </source>
</evidence>
<dbReference type="PROSITE" id="PS01124">
    <property type="entry name" value="HTH_ARAC_FAMILY_2"/>
    <property type="match status" value="1"/>
</dbReference>
<keyword evidence="5" id="KW-0227">DNA damage</keyword>
<evidence type="ECO:0000256" key="1">
    <source>
        <dbReference type="ARBA" id="ARBA00001947"/>
    </source>
</evidence>
<dbReference type="SUPFAM" id="SSF57884">
    <property type="entry name" value="Ada DNA repair protein, N-terminal domain (N-Ada 10)"/>
    <property type="match status" value="1"/>
</dbReference>
<organism evidence="13 14">
    <name type="scientific">Sulfobacillus benefaciens</name>
    <dbReference type="NCBI Taxonomy" id="453960"/>
    <lineage>
        <taxon>Bacteria</taxon>
        <taxon>Bacillati</taxon>
        <taxon>Bacillota</taxon>
        <taxon>Clostridia</taxon>
        <taxon>Eubacteriales</taxon>
        <taxon>Clostridiales Family XVII. Incertae Sedis</taxon>
        <taxon>Sulfobacillus</taxon>
    </lineage>
</organism>
<keyword evidence="7" id="KW-0805">Transcription regulation</keyword>
<evidence type="ECO:0000313" key="13">
    <source>
        <dbReference type="EMBL" id="PSR26998.1"/>
    </source>
</evidence>
<dbReference type="GO" id="GO:0032259">
    <property type="term" value="P:methylation"/>
    <property type="evidence" value="ECO:0007669"/>
    <property type="project" value="UniProtKB-KW"/>
</dbReference>
<dbReference type="PIRSF" id="PIRSF000408">
    <property type="entry name" value="Alkyltransferas_AdaA"/>
    <property type="match status" value="1"/>
</dbReference>
<dbReference type="GO" id="GO:0008270">
    <property type="term" value="F:zinc ion binding"/>
    <property type="evidence" value="ECO:0007669"/>
    <property type="project" value="InterPro"/>
</dbReference>
<evidence type="ECO:0000256" key="2">
    <source>
        <dbReference type="ARBA" id="ARBA00022603"/>
    </source>
</evidence>
<dbReference type="GO" id="GO:0008168">
    <property type="term" value="F:methyltransferase activity"/>
    <property type="evidence" value="ECO:0007669"/>
    <property type="project" value="UniProtKB-KW"/>
</dbReference>
<dbReference type="Proteomes" id="UP000242699">
    <property type="component" value="Unassembled WGS sequence"/>
</dbReference>
<evidence type="ECO:0000313" key="14">
    <source>
        <dbReference type="Proteomes" id="UP000242699"/>
    </source>
</evidence>
<dbReference type="Pfam" id="PF12833">
    <property type="entry name" value="HTH_18"/>
    <property type="match status" value="1"/>
</dbReference>
<evidence type="ECO:0000256" key="5">
    <source>
        <dbReference type="ARBA" id="ARBA00022763"/>
    </source>
</evidence>
<reference evidence="13 14" key="1">
    <citation type="journal article" date="2014" name="BMC Genomics">
        <title>Comparison of environmental and isolate Sulfobacillus genomes reveals diverse carbon, sulfur, nitrogen, and hydrogen metabolisms.</title>
        <authorList>
            <person name="Justice N.B."/>
            <person name="Norman A."/>
            <person name="Brown C.T."/>
            <person name="Singh A."/>
            <person name="Thomas B.C."/>
            <person name="Banfield J.F."/>
        </authorList>
    </citation>
    <scope>NUCLEOTIDE SEQUENCE [LARGE SCALE GENOMIC DNA]</scope>
    <source>
        <strain evidence="13">AMDSBA1</strain>
    </source>
</reference>
<accession>A0A2T2WXP0</accession>
<comment type="cofactor">
    <cofactor evidence="1">
        <name>Zn(2+)</name>
        <dbReference type="ChEBI" id="CHEBI:29105"/>
    </cofactor>
</comment>
<evidence type="ECO:0000256" key="7">
    <source>
        <dbReference type="ARBA" id="ARBA00023015"/>
    </source>
</evidence>
<evidence type="ECO:0000256" key="8">
    <source>
        <dbReference type="ARBA" id="ARBA00023125"/>
    </source>
</evidence>
<gene>
    <name evidence="13" type="ORF">C7B43_12580</name>
</gene>
<dbReference type="PRINTS" id="PR00032">
    <property type="entry name" value="HTHARAC"/>
</dbReference>
<dbReference type="Pfam" id="PF02805">
    <property type="entry name" value="Ada_Zn_binding"/>
    <property type="match status" value="1"/>
</dbReference>
<dbReference type="InterPro" id="IPR035451">
    <property type="entry name" value="Ada-like_dom_sf"/>
</dbReference>
<keyword evidence="2" id="KW-0489">Methyltransferase</keyword>
<dbReference type="InterPro" id="IPR016220">
    <property type="entry name" value="Me-P-triester_DNA_alkyl-Trfase"/>
</dbReference>
<keyword evidence="3" id="KW-0808">Transferase</keyword>
<dbReference type="SUPFAM" id="SSF46689">
    <property type="entry name" value="Homeodomain-like"/>
    <property type="match status" value="2"/>
</dbReference>
<dbReference type="Gene3D" id="3.40.10.10">
    <property type="entry name" value="DNA Methylphosphotriester Repair Domain"/>
    <property type="match status" value="1"/>
</dbReference>
<keyword evidence="6" id="KW-0862">Zinc</keyword>
<dbReference type="InterPro" id="IPR018062">
    <property type="entry name" value="HTH_AraC-typ_CS"/>
</dbReference>
<evidence type="ECO:0000256" key="11">
    <source>
        <dbReference type="ARBA" id="ARBA00023204"/>
    </source>
</evidence>
<name>A0A2T2WXP0_9FIRM</name>
<dbReference type="Gene3D" id="1.10.10.60">
    <property type="entry name" value="Homeodomain-like"/>
    <property type="match status" value="2"/>
</dbReference>
<keyword evidence="9" id="KW-0010">Activator</keyword>
<evidence type="ECO:0000256" key="9">
    <source>
        <dbReference type="ARBA" id="ARBA00023159"/>
    </source>
</evidence>
<dbReference type="SMART" id="SM00342">
    <property type="entry name" value="HTH_ARAC"/>
    <property type="match status" value="1"/>
</dbReference>
<comment type="caution">
    <text evidence="13">The sequence shown here is derived from an EMBL/GenBank/DDBJ whole genome shotgun (WGS) entry which is preliminary data.</text>
</comment>
<sequence>MPQQTLTPTMGRPIDDALYEAVLTRSPHYDGRYYIAVRSTGIVCFPSCRSRTPKRVNILVYTSYEAAIGDAFRPCKRCTPDLHSRPPGHDVVEHVNTLLQTHWNQPISLMDLGTALNMSPSHLQRLYTRYCGISPQKALEIVRMEHAQTLLENTALTVTEVAHRVGFRSRSHFVHVFSRTMGITPSAFRPRRS</sequence>
<dbReference type="PANTHER" id="PTHR43280:SF2">
    <property type="entry name" value="HTH-TYPE TRANSCRIPTIONAL REGULATOR EXSA"/>
    <property type="match status" value="1"/>
</dbReference>
<dbReference type="InterPro" id="IPR004026">
    <property type="entry name" value="Ada_DNA_repair_Zn-bd"/>
</dbReference>
<keyword evidence="11" id="KW-0234">DNA repair</keyword>
<keyword evidence="4" id="KW-0479">Metal-binding</keyword>
<dbReference type="InterPro" id="IPR009057">
    <property type="entry name" value="Homeodomain-like_sf"/>
</dbReference>
<dbReference type="EMBL" id="PXYT01000030">
    <property type="protein sequence ID" value="PSR26998.1"/>
    <property type="molecule type" value="Genomic_DNA"/>
</dbReference>
<dbReference type="PANTHER" id="PTHR43280">
    <property type="entry name" value="ARAC-FAMILY TRANSCRIPTIONAL REGULATOR"/>
    <property type="match status" value="1"/>
</dbReference>
<evidence type="ECO:0000256" key="6">
    <source>
        <dbReference type="ARBA" id="ARBA00022833"/>
    </source>
</evidence>
<evidence type="ECO:0000256" key="10">
    <source>
        <dbReference type="ARBA" id="ARBA00023163"/>
    </source>
</evidence>
<evidence type="ECO:0000256" key="4">
    <source>
        <dbReference type="ARBA" id="ARBA00022723"/>
    </source>
</evidence>
<keyword evidence="8" id="KW-0238">DNA-binding</keyword>
<dbReference type="AlphaFoldDB" id="A0A2T2WXP0"/>
<dbReference type="GO" id="GO:0043565">
    <property type="term" value="F:sequence-specific DNA binding"/>
    <property type="evidence" value="ECO:0007669"/>
    <property type="project" value="InterPro"/>
</dbReference>
<dbReference type="InterPro" id="IPR018060">
    <property type="entry name" value="HTH_AraC"/>
</dbReference>
<dbReference type="InterPro" id="IPR020449">
    <property type="entry name" value="Tscrpt_reg_AraC-type_HTH"/>
</dbReference>
<protein>
    <submittedName>
        <fullName evidence="13">AraC family transcriptional regulator</fullName>
    </submittedName>
</protein>
<dbReference type="PROSITE" id="PS00041">
    <property type="entry name" value="HTH_ARAC_FAMILY_1"/>
    <property type="match status" value="1"/>
</dbReference>
<evidence type="ECO:0000256" key="3">
    <source>
        <dbReference type="ARBA" id="ARBA00022679"/>
    </source>
</evidence>
<dbReference type="GO" id="GO:0006281">
    <property type="term" value="P:DNA repair"/>
    <property type="evidence" value="ECO:0007669"/>
    <property type="project" value="UniProtKB-KW"/>
</dbReference>
<feature type="domain" description="HTH araC/xylS-type" evidence="12">
    <location>
        <begin position="93"/>
        <end position="191"/>
    </location>
</feature>
<dbReference type="GO" id="GO:0003700">
    <property type="term" value="F:DNA-binding transcription factor activity"/>
    <property type="evidence" value="ECO:0007669"/>
    <property type="project" value="InterPro"/>
</dbReference>